<evidence type="ECO:0000313" key="1">
    <source>
        <dbReference type="EMBL" id="KQL18452.1"/>
    </source>
</evidence>
<evidence type="ECO:0000313" key="2">
    <source>
        <dbReference type="Proteomes" id="UP000050996"/>
    </source>
</evidence>
<reference evidence="1 2" key="1">
    <citation type="submission" date="2015-09" db="EMBL/GenBank/DDBJ databases">
        <title>Genome sequencing project for genomic taxonomy and phylogenomics of Bacillus-like bacteria.</title>
        <authorList>
            <person name="Liu B."/>
            <person name="Wang J."/>
            <person name="Zhu Y."/>
            <person name="Liu G."/>
            <person name="Chen Q."/>
            <person name="Chen Z."/>
            <person name="Lan J."/>
            <person name="Che J."/>
            <person name="Ge C."/>
            <person name="Shi H."/>
            <person name="Pan Z."/>
            <person name="Liu X."/>
        </authorList>
    </citation>
    <scope>NUCLEOTIDE SEQUENCE [LARGE SCALE GENOMIC DNA]</scope>
    <source>
        <strain evidence="1 2">FJAT-18043</strain>
    </source>
</reference>
<dbReference type="PATRIC" id="fig|1637975.4.peg.1260"/>
<dbReference type="Proteomes" id="UP000050996">
    <property type="component" value="Unassembled WGS sequence"/>
</dbReference>
<gene>
    <name evidence="1" type="ORF">AN957_07625</name>
</gene>
<proteinExistence type="predicted"/>
<dbReference type="EMBL" id="LJIX01000006">
    <property type="protein sequence ID" value="KQL18452.1"/>
    <property type="molecule type" value="Genomic_DNA"/>
</dbReference>
<sequence length="181" mass="21223">MAVRFVSEEFKQEVIELLKFFEKYGIDYDFEYLSDDYDDEVENADNEEDLIIDENYVLPAWFPHSYYDANHTISDLLEVVYDATKVVEFDENKLIGKKVALFCIDNQIQELMHNFDLDIPTIKESIDEQEYSINIVNGLTSYGIKLIIDDLFDKHLPPVDDYDFFIEISAEDTIDVNLIES</sequence>
<protein>
    <submittedName>
        <fullName evidence="1">Uncharacterized protein</fullName>
    </submittedName>
</protein>
<comment type="caution">
    <text evidence="1">The sequence shown here is derived from an EMBL/GenBank/DDBJ whole genome shotgun (WGS) entry which is preliminary data.</text>
</comment>
<name>A0A0Q3SGD9_9BACI</name>
<accession>A0A0Q3SGD9</accession>
<keyword evidence="2" id="KW-1185">Reference proteome</keyword>
<dbReference type="RefSeq" id="WP_056683300.1">
    <property type="nucleotide sequence ID" value="NZ_LJIX01000006.1"/>
</dbReference>
<organism evidence="1 2">
    <name type="scientific">Cytobacillus solani</name>
    <dbReference type="NCBI Taxonomy" id="1637975"/>
    <lineage>
        <taxon>Bacteria</taxon>
        <taxon>Bacillati</taxon>
        <taxon>Bacillota</taxon>
        <taxon>Bacilli</taxon>
        <taxon>Bacillales</taxon>
        <taxon>Bacillaceae</taxon>
        <taxon>Cytobacillus</taxon>
    </lineage>
</organism>
<dbReference type="AlphaFoldDB" id="A0A0Q3SGD9"/>